<protein>
    <submittedName>
        <fullName evidence="2">Uncharacterized protein</fullName>
    </submittedName>
</protein>
<keyword evidence="1" id="KW-0472">Membrane</keyword>
<dbReference type="AlphaFoldDB" id="A0A6C0BZC8"/>
<keyword evidence="1" id="KW-1133">Transmembrane helix</keyword>
<reference evidence="2" key="1">
    <citation type="journal article" date="2020" name="Nature">
        <title>Giant virus diversity and host interactions through global metagenomics.</title>
        <authorList>
            <person name="Schulz F."/>
            <person name="Roux S."/>
            <person name="Paez-Espino D."/>
            <person name="Jungbluth S."/>
            <person name="Walsh D.A."/>
            <person name="Denef V.J."/>
            <person name="McMahon K.D."/>
            <person name="Konstantinidis K.T."/>
            <person name="Eloe-Fadrosh E.A."/>
            <person name="Kyrpides N.C."/>
            <person name="Woyke T."/>
        </authorList>
    </citation>
    <scope>NUCLEOTIDE SEQUENCE</scope>
    <source>
        <strain evidence="2">GVMAG-M-3300020166-5</strain>
    </source>
</reference>
<name>A0A6C0BZC8_9ZZZZ</name>
<organism evidence="2">
    <name type="scientific">viral metagenome</name>
    <dbReference type="NCBI Taxonomy" id="1070528"/>
    <lineage>
        <taxon>unclassified sequences</taxon>
        <taxon>metagenomes</taxon>
        <taxon>organismal metagenomes</taxon>
    </lineage>
</organism>
<accession>A0A6C0BZC8</accession>
<evidence type="ECO:0000256" key="1">
    <source>
        <dbReference type="SAM" id="Phobius"/>
    </source>
</evidence>
<dbReference type="EMBL" id="MN739278">
    <property type="protein sequence ID" value="QHS96738.1"/>
    <property type="molecule type" value="Genomic_DNA"/>
</dbReference>
<feature type="transmembrane region" description="Helical" evidence="1">
    <location>
        <begin position="6"/>
        <end position="26"/>
    </location>
</feature>
<sequence length="176" mass="19409">MNTSDITLSIFILWMFTMLHSFSKLVMEMKNVKNNWAAYRCKPAVMLFADAFGHNAYENFTFCIQNIQSVFIGNALQGPNFANDVNNGNMSSANMAFGSASDSNAHTKDTAKKSTHFTMGVFSNVIIGIKRFFFSMKDIMHRASAAASLEMNSVSSGGDSIKGAWDHVSEKISSFP</sequence>
<proteinExistence type="predicted"/>
<keyword evidence="1" id="KW-0812">Transmembrane</keyword>
<evidence type="ECO:0000313" key="2">
    <source>
        <dbReference type="EMBL" id="QHS96738.1"/>
    </source>
</evidence>